<accession>A0ABX8DLK5</accession>
<sequence length="415" mass="43103">MKQPFIALAMGAIVSATAQAANYGTDFNLTMLPASGGMAGVGVARPLEPAAALYGNPAALTQFNDATRFSLGATYFDPSLNVEHDGSVTGAAWADDSKASPYVAPAIAVTQPLGEDDVLGFGLTVVSGVGSDFKGAGGPHPGGCSAGGGVFCTSASLDPNAEMLVFGANVGYGHRFSDALSGGVAITLAQGYAQMPLNSDTSSVHAFGVRATLGINYDLGATTVGAYYRSPMSMRYQNLFNNGPSKFSDTTIEQPQEFAIGIANRALMGGRLLIALDVLYKDWSSAEFYKDIYKSQTVIATGAELTTGAAKWRIGYSHVNSPIKKDVGSSIAGNDSFGLNGVSVPLSPPIVQYLQAVDAAVIWLDQVTLGAGYEINKNLRVDSHLGLALNRSEQIGASNVEAKAWQLGAGLTWSF</sequence>
<gene>
    <name evidence="9" type="ORF">KH389_17225</name>
</gene>
<evidence type="ECO:0000256" key="2">
    <source>
        <dbReference type="ARBA" id="ARBA00008163"/>
    </source>
</evidence>
<reference evidence="9 10" key="1">
    <citation type="journal article" date="2016" name="J. Hazard. Mater.">
        <title>A newly isolated Pseudomonas putida S-1 strain for batch-mode-propanethiol degradation and continuous treatment of propanethiol-containing waste gas.</title>
        <authorList>
            <person name="Chen D.Z."/>
            <person name="Sun Y.M."/>
            <person name="Han L.M."/>
            <person name="Chen J."/>
            <person name="Ye J.X."/>
            <person name="Chen J.M."/>
        </authorList>
    </citation>
    <scope>NUCLEOTIDE SEQUENCE [LARGE SCALE GENOMIC DNA]</scope>
    <source>
        <strain evidence="9 10">S-1</strain>
    </source>
</reference>
<comment type="subcellular location">
    <subcellularLocation>
        <location evidence="1">Cell outer membrane</location>
        <topology evidence="1">Multi-pass membrane protein</topology>
    </subcellularLocation>
</comment>
<evidence type="ECO:0000256" key="4">
    <source>
        <dbReference type="ARBA" id="ARBA00022692"/>
    </source>
</evidence>
<organism evidence="9 10">
    <name type="scientific">Pseudomonas qingdaonensis</name>
    <dbReference type="NCBI Taxonomy" id="2056231"/>
    <lineage>
        <taxon>Bacteria</taxon>
        <taxon>Pseudomonadati</taxon>
        <taxon>Pseudomonadota</taxon>
        <taxon>Gammaproteobacteria</taxon>
        <taxon>Pseudomonadales</taxon>
        <taxon>Pseudomonadaceae</taxon>
        <taxon>Pseudomonas</taxon>
    </lineage>
</organism>
<keyword evidence="4" id="KW-0812">Transmembrane</keyword>
<feature type="signal peptide" evidence="8">
    <location>
        <begin position="1"/>
        <end position="20"/>
    </location>
</feature>
<keyword evidence="5 8" id="KW-0732">Signal</keyword>
<name>A0ABX8DLK5_9PSED</name>
<dbReference type="InterPro" id="IPR005017">
    <property type="entry name" value="OMPP1/FadL/TodX"/>
</dbReference>
<evidence type="ECO:0000256" key="7">
    <source>
        <dbReference type="ARBA" id="ARBA00023237"/>
    </source>
</evidence>
<proteinExistence type="inferred from homology"/>
<comment type="similarity">
    <text evidence="2">Belongs to the OmpP1/FadL family.</text>
</comment>
<dbReference type="Proteomes" id="UP000678154">
    <property type="component" value="Chromosome"/>
</dbReference>
<dbReference type="Pfam" id="PF03349">
    <property type="entry name" value="Toluene_X"/>
    <property type="match status" value="1"/>
</dbReference>
<dbReference type="EMBL" id="CP074676">
    <property type="protein sequence ID" value="QVL17151.1"/>
    <property type="molecule type" value="Genomic_DNA"/>
</dbReference>
<evidence type="ECO:0000313" key="10">
    <source>
        <dbReference type="Proteomes" id="UP000678154"/>
    </source>
</evidence>
<keyword evidence="7" id="KW-0998">Cell outer membrane</keyword>
<dbReference type="Gene3D" id="2.40.160.60">
    <property type="entry name" value="Outer membrane protein transport protein (OMPP1/FadL/TodX)"/>
    <property type="match status" value="1"/>
</dbReference>
<evidence type="ECO:0000313" key="9">
    <source>
        <dbReference type="EMBL" id="QVL17151.1"/>
    </source>
</evidence>
<evidence type="ECO:0000256" key="1">
    <source>
        <dbReference type="ARBA" id="ARBA00004571"/>
    </source>
</evidence>
<feature type="chain" id="PRO_5045148118" evidence="8">
    <location>
        <begin position="21"/>
        <end position="415"/>
    </location>
</feature>
<dbReference type="GeneID" id="87482009"/>
<evidence type="ECO:0000256" key="6">
    <source>
        <dbReference type="ARBA" id="ARBA00023136"/>
    </source>
</evidence>
<evidence type="ECO:0000256" key="3">
    <source>
        <dbReference type="ARBA" id="ARBA00022452"/>
    </source>
</evidence>
<keyword evidence="10" id="KW-1185">Reference proteome</keyword>
<evidence type="ECO:0000256" key="8">
    <source>
        <dbReference type="SAM" id="SignalP"/>
    </source>
</evidence>
<dbReference type="PANTHER" id="PTHR35093:SF8">
    <property type="entry name" value="OUTER MEMBRANE PROTEIN NMB0088-RELATED"/>
    <property type="match status" value="1"/>
</dbReference>
<keyword evidence="3" id="KW-1134">Transmembrane beta strand</keyword>
<keyword evidence="6" id="KW-0472">Membrane</keyword>
<dbReference type="RefSeq" id="WP_213605877.1">
    <property type="nucleotide sequence ID" value="NZ_CP074676.1"/>
</dbReference>
<dbReference type="SUPFAM" id="SSF56935">
    <property type="entry name" value="Porins"/>
    <property type="match status" value="1"/>
</dbReference>
<evidence type="ECO:0000256" key="5">
    <source>
        <dbReference type="ARBA" id="ARBA00022729"/>
    </source>
</evidence>
<dbReference type="PANTHER" id="PTHR35093">
    <property type="entry name" value="OUTER MEMBRANE PROTEIN NMB0088-RELATED"/>
    <property type="match status" value="1"/>
</dbReference>
<protein>
    <submittedName>
        <fullName evidence="9">Outer membrane protein transport protein</fullName>
    </submittedName>
</protein>